<evidence type="ECO:0000313" key="2">
    <source>
        <dbReference type="EMBL" id="CAB4548937.1"/>
    </source>
</evidence>
<feature type="region of interest" description="Disordered" evidence="1">
    <location>
        <begin position="138"/>
        <end position="160"/>
    </location>
</feature>
<proteinExistence type="predicted"/>
<reference evidence="2" key="1">
    <citation type="submission" date="2020-05" db="EMBL/GenBank/DDBJ databases">
        <authorList>
            <person name="Chiriac C."/>
            <person name="Salcher M."/>
            <person name="Ghai R."/>
            <person name="Kavagutti S V."/>
        </authorList>
    </citation>
    <scope>NUCLEOTIDE SEQUENCE</scope>
</reference>
<sequence>MCTRRFLRQTPWVVLAAVLISCGGPQRTGTNFCRQLAKELPAIGQPMATTQEVAAMVGRYERLLEVAPLTIEKDLAVLTDLLQQAEKVNPNDTAQLQALADASYAANQSSLTVRDWVKSTCAVDITTGVNVEPPRVATTTIPATPTTDVPNPGTTTTVAP</sequence>
<organism evidence="2">
    <name type="scientific">freshwater metagenome</name>
    <dbReference type="NCBI Taxonomy" id="449393"/>
    <lineage>
        <taxon>unclassified sequences</taxon>
        <taxon>metagenomes</taxon>
        <taxon>ecological metagenomes</taxon>
    </lineage>
</organism>
<gene>
    <name evidence="2" type="ORF">UFOPK1572_00025</name>
</gene>
<name>A0A6J6CCM9_9ZZZZ</name>
<protein>
    <submittedName>
        <fullName evidence="2">Unannotated protein</fullName>
    </submittedName>
</protein>
<evidence type="ECO:0000256" key="1">
    <source>
        <dbReference type="SAM" id="MobiDB-lite"/>
    </source>
</evidence>
<dbReference type="EMBL" id="CAEZTC010000002">
    <property type="protein sequence ID" value="CAB4548937.1"/>
    <property type="molecule type" value="Genomic_DNA"/>
</dbReference>
<dbReference type="PROSITE" id="PS51257">
    <property type="entry name" value="PROKAR_LIPOPROTEIN"/>
    <property type="match status" value="1"/>
</dbReference>
<accession>A0A6J6CCM9</accession>
<dbReference type="AlphaFoldDB" id="A0A6J6CCM9"/>